<dbReference type="Pfam" id="PF00441">
    <property type="entry name" value="Acyl-CoA_dh_1"/>
    <property type="match status" value="1"/>
</dbReference>
<dbReference type="Proteomes" id="UP000655287">
    <property type="component" value="Unassembled WGS sequence"/>
</dbReference>
<evidence type="ECO:0000256" key="2">
    <source>
        <dbReference type="ARBA" id="ARBA00009347"/>
    </source>
</evidence>
<protein>
    <recommendedName>
        <fullName evidence="3">Medium-chain specific acyl-CoA dehydrogenase, mitochondrial</fullName>
    </recommendedName>
</protein>
<accession>A0A919V5Q7</accession>
<dbReference type="InterPro" id="IPR037069">
    <property type="entry name" value="AcylCoA_DH/ox_N_sf"/>
</dbReference>
<dbReference type="Gene3D" id="2.40.110.10">
    <property type="entry name" value="Butyryl-CoA Dehydrogenase, subunit A, domain 2"/>
    <property type="match status" value="1"/>
</dbReference>
<keyword evidence="4 7" id="KW-0285">Flavoprotein</keyword>
<proteinExistence type="inferred from homology"/>
<keyword evidence="12" id="KW-1185">Reference proteome</keyword>
<name>A0A919V5Q7_9ACTN</name>
<dbReference type="InterPro" id="IPR013786">
    <property type="entry name" value="AcylCoA_DH/ox_N"/>
</dbReference>
<evidence type="ECO:0000256" key="1">
    <source>
        <dbReference type="ARBA" id="ARBA00001974"/>
    </source>
</evidence>
<evidence type="ECO:0000313" key="11">
    <source>
        <dbReference type="EMBL" id="GII78555.1"/>
    </source>
</evidence>
<feature type="domain" description="Acyl-CoA oxidase/dehydrogenase middle" evidence="9">
    <location>
        <begin position="139"/>
        <end position="235"/>
    </location>
</feature>
<dbReference type="InterPro" id="IPR009100">
    <property type="entry name" value="AcylCoA_DH/oxidase_NM_dom_sf"/>
</dbReference>
<comment type="similarity">
    <text evidence="2 7">Belongs to the acyl-CoA dehydrogenase family.</text>
</comment>
<dbReference type="GO" id="GO:0005737">
    <property type="term" value="C:cytoplasm"/>
    <property type="evidence" value="ECO:0007669"/>
    <property type="project" value="TreeGrafter"/>
</dbReference>
<dbReference type="GO" id="GO:0050660">
    <property type="term" value="F:flavin adenine dinucleotide binding"/>
    <property type="evidence" value="ECO:0007669"/>
    <property type="project" value="InterPro"/>
</dbReference>
<feature type="domain" description="Acyl-CoA dehydrogenase/oxidase C-terminal" evidence="8">
    <location>
        <begin position="248"/>
        <end position="397"/>
    </location>
</feature>
<dbReference type="InterPro" id="IPR050741">
    <property type="entry name" value="Acyl-CoA_dehydrogenase"/>
</dbReference>
<evidence type="ECO:0000256" key="4">
    <source>
        <dbReference type="ARBA" id="ARBA00022630"/>
    </source>
</evidence>
<dbReference type="SUPFAM" id="SSF47203">
    <property type="entry name" value="Acyl-CoA dehydrogenase C-terminal domain-like"/>
    <property type="match status" value="1"/>
</dbReference>
<gene>
    <name evidence="11" type="ORF">Sru01_35370</name>
</gene>
<sequence>MSPEAAPPEPAAAPRPAAMASPEHAAFRARLHAIAADAVRPRAAAIDETGRYPVDVYDRFAAEGLFALTLPPELGGPRTGPRGIVALTHATEVMAQYSSAAGLMLLLSRLPAAPLLAGGTPEQRRRLLVPLGAGRARGAFCMSEPQAGSDVLGIAARAEPDGGGWRLTGHKSWISGAAEADWYVVVATTADPADRRAGALRAFVVERDAPGVAVRSHARSSVRGMSLGDLLLDGVPVPGGAALPGIDGLGPLLGALATMRPVVAARGLGLAEAALMAAVRYAGERRVNGTALIRQQGIRWELARAAADVEAARALTYQAAGLVAAGTAGPESAARLAVAKLHATECAVRVSGLATQIFGAAGAVAGHPAERMYRDARTLTVVEGTSEIQLDLIARGLERGHLWWGPPAASGPAGPRDGP</sequence>
<dbReference type="Gene3D" id="1.20.140.10">
    <property type="entry name" value="Butyryl-CoA Dehydrogenase, subunit A, domain 3"/>
    <property type="match status" value="1"/>
</dbReference>
<dbReference type="Gene3D" id="1.10.540.10">
    <property type="entry name" value="Acyl-CoA dehydrogenase/oxidase, N-terminal domain"/>
    <property type="match status" value="1"/>
</dbReference>
<keyword evidence="6 7" id="KW-0560">Oxidoreductase</keyword>
<dbReference type="InterPro" id="IPR009075">
    <property type="entry name" value="AcylCo_DH/oxidase_C"/>
</dbReference>
<dbReference type="PIRSF" id="PIRSF016578">
    <property type="entry name" value="HsaA"/>
    <property type="match status" value="1"/>
</dbReference>
<dbReference type="InterPro" id="IPR046373">
    <property type="entry name" value="Acyl-CoA_Oxase/DH_mid-dom_sf"/>
</dbReference>
<dbReference type="InterPro" id="IPR006089">
    <property type="entry name" value="Acyl-CoA_DH_CS"/>
</dbReference>
<evidence type="ECO:0000256" key="7">
    <source>
        <dbReference type="RuleBase" id="RU362125"/>
    </source>
</evidence>
<dbReference type="InterPro" id="IPR006091">
    <property type="entry name" value="Acyl-CoA_Oxase/DH_mid-dom"/>
</dbReference>
<evidence type="ECO:0000259" key="10">
    <source>
        <dbReference type="Pfam" id="PF02771"/>
    </source>
</evidence>
<dbReference type="GO" id="GO:0033539">
    <property type="term" value="P:fatty acid beta-oxidation using acyl-CoA dehydrogenase"/>
    <property type="evidence" value="ECO:0007669"/>
    <property type="project" value="TreeGrafter"/>
</dbReference>
<keyword evidence="5 7" id="KW-0274">FAD</keyword>
<comment type="caution">
    <text evidence="11">The sequence shown here is derived from an EMBL/GenBank/DDBJ whole genome shotgun (WGS) entry which is preliminary data.</text>
</comment>
<evidence type="ECO:0000256" key="5">
    <source>
        <dbReference type="ARBA" id="ARBA00022827"/>
    </source>
</evidence>
<dbReference type="GO" id="GO:0003995">
    <property type="term" value="F:acyl-CoA dehydrogenase activity"/>
    <property type="evidence" value="ECO:0007669"/>
    <property type="project" value="InterPro"/>
</dbReference>
<dbReference type="Pfam" id="PF02771">
    <property type="entry name" value="Acyl-CoA_dh_N"/>
    <property type="match status" value="1"/>
</dbReference>
<evidence type="ECO:0000256" key="6">
    <source>
        <dbReference type="ARBA" id="ARBA00023002"/>
    </source>
</evidence>
<evidence type="ECO:0000256" key="3">
    <source>
        <dbReference type="ARBA" id="ARBA00019125"/>
    </source>
</evidence>
<dbReference type="SUPFAM" id="SSF56645">
    <property type="entry name" value="Acyl-CoA dehydrogenase NM domain-like"/>
    <property type="match status" value="1"/>
</dbReference>
<feature type="domain" description="Acyl-CoA dehydrogenase/oxidase N-terminal" evidence="10">
    <location>
        <begin position="21"/>
        <end position="134"/>
    </location>
</feature>
<dbReference type="EMBL" id="BOOU01000050">
    <property type="protein sequence ID" value="GII78555.1"/>
    <property type="molecule type" value="Genomic_DNA"/>
</dbReference>
<evidence type="ECO:0000259" key="9">
    <source>
        <dbReference type="Pfam" id="PF02770"/>
    </source>
</evidence>
<reference evidence="11" key="1">
    <citation type="submission" date="2021-01" db="EMBL/GenBank/DDBJ databases">
        <title>Whole genome shotgun sequence of Sphaerisporangium rufum NBRC 109079.</title>
        <authorList>
            <person name="Komaki H."/>
            <person name="Tamura T."/>
        </authorList>
    </citation>
    <scope>NUCLEOTIDE SEQUENCE</scope>
    <source>
        <strain evidence="11">NBRC 109079</strain>
    </source>
</reference>
<dbReference type="PROSITE" id="PS00072">
    <property type="entry name" value="ACYL_COA_DH_1"/>
    <property type="match status" value="1"/>
</dbReference>
<evidence type="ECO:0000259" key="8">
    <source>
        <dbReference type="Pfam" id="PF00441"/>
    </source>
</evidence>
<comment type="cofactor">
    <cofactor evidence="1 7">
        <name>FAD</name>
        <dbReference type="ChEBI" id="CHEBI:57692"/>
    </cofactor>
</comment>
<dbReference type="Pfam" id="PF02770">
    <property type="entry name" value="Acyl-CoA_dh_M"/>
    <property type="match status" value="1"/>
</dbReference>
<dbReference type="PANTHER" id="PTHR48083">
    <property type="entry name" value="MEDIUM-CHAIN SPECIFIC ACYL-COA DEHYDROGENASE, MITOCHONDRIAL-RELATED"/>
    <property type="match status" value="1"/>
</dbReference>
<organism evidence="11 12">
    <name type="scientific">Sphaerisporangium rufum</name>
    <dbReference type="NCBI Taxonomy" id="1381558"/>
    <lineage>
        <taxon>Bacteria</taxon>
        <taxon>Bacillati</taxon>
        <taxon>Actinomycetota</taxon>
        <taxon>Actinomycetes</taxon>
        <taxon>Streptosporangiales</taxon>
        <taxon>Streptosporangiaceae</taxon>
        <taxon>Sphaerisporangium</taxon>
    </lineage>
</organism>
<dbReference type="AlphaFoldDB" id="A0A919V5Q7"/>
<dbReference type="InterPro" id="IPR036250">
    <property type="entry name" value="AcylCo_DH-like_C"/>
</dbReference>
<dbReference type="PANTHER" id="PTHR48083:SF2">
    <property type="entry name" value="MEDIUM-CHAIN SPECIFIC ACYL-COA DEHYDROGENASE, MITOCHONDRIAL"/>
    <property type="match status" value="1"/>
</dbReference>
<evidence type="ECO:0000313" key="12">
    <source>
        <dbReference type="Proteomes" id="UP000655287"/>
    </source>
</evidence>